<dbReference type="GeneID" id="36548097"/>
<reference evidence="2" key="1">
    <citation type="submission" date="2016-12" db="EMBL/GenBank/DDBJ databases">
        <title>The genomes of Aspergillus section Nigri reveals drivers in fungal speciation.</title>
        <authorList>
            <consortium name="DOE Joint Genome Institute"/>
            <person name="Vesth T.C."/>
            <person name="Nybo J."/>
            <person name="Theobald S."/>
            <person name="Brandl J."/>
            <person name="Frisvad J.C."/>
            <person name="Nielsen K.F."/>
            <person name="Lyhne E.K."/>
            <person name="Kogle M.E."/>
            <person name="Kuo A."/>
            <person name="Riley R."/>
            <person name="Clum A."/>
            <person name="Nolan M."/>
            <person name="Lipzen A."/>
            <person name="Salamov A."/>
            <person name="Henrissat B."/>
            <person name="Wiebenga A."/>
            <person name="De vries R.P."/>
            <person name="Grigoriev I.V."/>
            <person name="Mortensen U.H."/>
            <person name="Andersen M.R."/>
            <person name="Baker S.E."/>
        </authorList>
    </citation>
    <scope>NUCLEOTIDE SEQUENCE</scope>
    <source>
        <strain evidence="2">IBT 28561</strain>
    </source>
</reference>
<evidence type="ECO:0000256" key="1">
    <source>
        <dbReference type="SAM" id="SignalP"/>
    </source>
</evidence>
<comment type="caution">
    <text evidence="2">The sequence shown here is derived from an EMBL/GenBank/DDBJ whole genome shotgun (WGS) entry which is preliminary data.</text>
</comment>
<dbReference type="OrthoDB" id="4538211at2759"/>
<dbReference type="AlphaFoldDB" id="A0A2I1CQV4"/>
<sequence length="471" mass="52518">MKFLLSNFQALLALSFALGSQAHPRSSVVKRLDTYDATSDCQPWHSEEDSKNLWHDSLAGVIGDDFINKHGLKRWALELDKEVFNEPQNSWFCEDPFTTCEVDKECHEFADKGVEGAYYLLLSLQNAIGVMRSVREYLVEDAVKEHLNVPQITDDFRKEASDEEPDVLALLSATFAMVGGAVAPIAPAAGVAGFASGMLSAAGTFDSPEPDKTEDFEGRLADMVLKVFQSAQNKVDDIIGALVGEEGKDQDLIPQEMQKQSFDNAAINALADGQWLSDDPGQGVKESLDTAYTRHKQYLAWTMIRFGRKAFYYLDTGADKEKCGDGDGDKSEEFYSDSATGCAKLMEVEENPDGEATFEYMPQDIHDKLWGNDGKYNLDVKETFQNAYECWVDNDGKVGKPDIENSEFSDRLALPKCWFGIPIVRGSKQDRAPIWGASYESFKLDEFPGQEAGREWYGKFNADGRVDYAKK</sequence>
<dbReference type="RefSeq" id="XP_024688596.1">
    <property type="nucleotide sequence ID" value="XM_024840573.1"/>
</dbReference>
<dbReference type="Proteomes" id="UP000234254">
    <property type="component" value="Unassembled WGS sequence"/>
</dbReference>
<accession>A0A2I1CQV4</accession>
<proteinExistence type="predicted"/>
<evidence type="ECO:0000313" key="2">
    <source>
        <dbReference type="EMBL" id="PKY00002.1"/>
    </source>
</evidence>
<organism evidence="2 3">
    <name type="scientific">Aspergillus campestris (strain IBT 28561)</name>
    <dbReference type="NCBI Taxonomy" id="1392248"/>
    <lineage>
        <taxon>Eukaryota</taxon>
        <taxon>Fungi</taxon>
        <taxon>Dikarya</taxon>
        <taxon>Ascomycota</taxon>
        <taxon>Pezizomycotina</taxon>
        <taxon>Eurotiomycetes</taxon>
        <taxon>Eurotiomycetidae</taxon>
        <taxon>Eurotiales</taxon>
        <taxon>Aspergillaceae</taxon>
        <taxon>Aspergillus</taxon>
        <taxon>Aspergillus subgen. Circumdati</taxon>
    </lineage>
</organism>
<keyword evidence="3" id="KW-1185">Reference proteome</keyword>
<evidence type="ECO:0000313" key="3">
    <source>
        <dbReference type="Proteomes" id="UP000234254"/>
    </source>
</evidence>
<feature type="chain" id="PRO_5014115408" evidence="1">
    <location>
        <begin position="23"/>
        <end position="471"/>
    </location>
</feature>
<keyword evidence="1" id="KW-0732">Signal</keyword>
<dbReference type="VEuPathDB" id="FungiDB:P168DRAFT_322467"/>
<protein>
    <submittedName>
        <fullName evidence="2">Uncharacterized protein</fullName>
    </submittedName>
</protein>
<feature type="signal peptide" evidence="1">
    <location>
        <begin position="1"/>
        <end position="22"/>
    </location>
</feature>
<name>A0A2I1CQV4_ASPC2</name>
<dbReference type="EMBL" id="MSFM01000016">
    <property type="protein sequence ID" value="PKY00002.1"/>
    <property type="molecule type" value="Genomic_DNA"/>
</dbReference>
<gene>
    <name evidence="2" type="ORF">P168DRAFT_322467</name>
</gene>